<evidence type="ECO:0000256" key="7">
    <source>
        <dbReference type="ARBA" id="ARBA00022723"/>
    </source>
</evidence>
<keyword evidence="25" id="KW-1185">Reference proteome</keyword>
<dbReference type="InterPro" id="IPR027467">
    <property type="entry name" value="MopterinOxRdtase_cofactor_BS"/>
</dbReference>
<dbReference type="OrthoDB" id="9805142at2"/>
<dbReference type="EC" id="1.9.6.1" evidence="19"/>
<evidence type="ECO:0000256" key="13">
    <source>
        <dbReference type="ARBA" id="ARBA00023004"/>
    </source>
</evidence>
<dbReference type="InterPro" id="IPR001041">
    <property type="entry name" value="2Fe-2S_ferredoxin-type"/>
</dbReference>
<dbReference type="AlphaFoldDB" id="A0A4V2PVQ9"/>
<evidence type="ECO:0000256" key="10">
    <source>
        <dbReference type="ARBA" id="ARBA00022764"/>
    </source>
</evidence>
<feature type="domain" description="2Fe-2S ferredoxin-type" evidence="20">
    <location>
        <begin position="23"/>
        <end position="99"/>
    </location>
</feature>
<dbReference type="CDD" id="cd02753">
    <property type="entry name" value="MopB_Formate-Dh-H"/>
    <property type="match status" value="1"/>
</dbReference>
<dbReference type="InterPro" id="IPR006963">
    <property type="entry name" value="Mopterin_OxRdtase_4Fe-4S_dom"/>
</dbReference>
<dbReference type="InterPro" id="IPR019574">
    <property type="entry name" value="NADH_UbQ_OxRdtase_Gsu_4Fe4S-bd"/>
</dbReference>
<comment type="caution">
    <text evidence="24">The sequence shown here is derived from an EMBL/GenBank/DDBJ whole genome shotgun (WGS) entry which is preliminary data.</text>
</comment>
<evidence type="ECO:0000313" key="25">
    <source>
        <dbReference type="Proteomes" id="UP000295210"/>
    </source>
</evidence>
<keyword evidence="8" id="KW-0732">Signal</keyword>
<dbReference type="PIRSF" id="PIRSF036643">
    <property type="entry name" value="FDH_alpha"/>
    <property type="match status" value="1"/>
</dbReference>
<dbReference type="PROSITE" id="PS00198">
    <property type="entry name" value="4FE4S_FER_1"/>
    <property type="match status" value="1"/>
</dbReference>
<dbReference type="RefSeq" id="WP_131990856.1">
    <property type="nucleotide sequence ID" value="NZ_SMGK01000001.1"/>
</dbReference>
<evidence type="ECO:0000256" key="3">
    <source>
        <dbReference type="ARBA" id="ARBA00007023"/>
    </source>
</evidence>
<dbReference type="InterPro" id="IPR050123">
    <property type="entry name" value="Prok_molybdopt-oxidoreductase"/>
</dbReference>
<dbReference type="Gene3D" id="3.10.20.740">
    <property type="match status" value="1"/>
</dbReference>
<dbReference type="Proteomes" id="UP000295210">
    <property type="component" value="Unassembled WGS sequence"/>
</dbReference>
<evidence type="ECO:0000256" key="16">
    <source>
        <dbReference type="ARBA" id="ARBA00034078"/>
    </source>
</evidence>
<evidence type="ECO:0000256" key="12">
    <source>
        <dbReference type="ARBA" id="ARBA00023002"/>
    </source>
</evidence>
<evidence type="ECO:0000256" key="15">
    <source>
        <dbReference type="ARBA" id="ARBA00023063"/>
    </source>
</evidence>
<dbReference type="Pfam" id="PF00384">
    <property type="entry name" value="Molybdopterin"/>
    <property type="match status" value="1"/>
</dbReference>
<feature type="domain" description="4Fe-4S ferredoxin-type" evidence="21">
    <location>
        <begin position="159"/>
        <end position="186"/>
    </location>
</feature>
<dbReference type="GO" id="GO:0022904">
    <property type="term" value="P:respiratory electron transport chain"/>
    <property type="evidence" value="ECO:0007669"/>
    <property type="project" value="TreeGrafter"/>
</dbReference>
<dbReference type="Gene3D" id="2.20.25.90">
    <property type="entry name" value="ADC-like domains"/>
    <property type="match status" value="1"/>
</dbReference>
<evidence type="ECO:0000256" key="8">
    <source>
        <dbReference type="ARBA" id="ARBA00022729"/>
    </source>
</evidence>
<dbReference type="GO" id="GO:0003954">
    <property type="term" value="F:NADH dehydrogenase activity"/>
    <property type="evidence" value="ECO:0007669"/>
    <property type="project" value="TreeGrafter"/>
</dbReference>
<evidence type="ECO:0000259" key="23">
    <source>
        <dbReference type="PROSITE" id="PS51839"/>
    </source>
</evidence>
<keyword evidence="11" id="KW-0249">Electron transport</keyword>
<reference evidence="24 25" key="1">
    <citation type="submission" date="2019-03" db="EMBL/GenBank/DDBJ databases">
        <title>Genomic Encyclopedia of Type Strains, Phase IV (KMG-IV): sequencing the most valuable type-strain genomes for metagenomic binning, comparative biology and taxonomic classification.</title>
        <authorList>
            <person name="Goeker M."/>
        </authorList>
    </citation>
    <scope>NUCLEOTIDE SEQUENCE [LARGE SCALE GENOMIC DNA]</scope>
    <source>
        <strain evidence="24 25">DSM 103428</strain>
    </source>
</reference>
<dbReference type="SUPFAM" id="SSF54292">
    <property type="entry name" value="2Fe-2S ferredoxin-like"/>
    <property type="match status" value="1"/>
</dbReference>
<dbReference type="Gene3D" id="3.30.70.20">
    <property type="match status" value="1"/>
</dbReference>
<dbReference type="SUPFAM" id="SSF54862">
    <property type="entry name" value="4Fe-4S ferredoxins"/>
    <property type="match status" value="1"/>
</dbReference>
<evidence type="ECO:0000256" key="19">
    <source>
        <dbReference type="ARBA" id="ARBA00067026"/>
    </source>
</evidence>
<dbReference type="FunFam" id="2.20.25.90:FF:000001">
    <property type="entry name" value="Formate dehydrogenase subunit alpha"/>
    <property type="match status" value="1"/>
</dbReference>
<dbReference type="GO" id="GO:0051537">
    <property type="term" value="F:2 iron, 2 sulfur cluster binding"/>
    <property type="evidence" value="ECO:0007669"/>
    <property type="project" value="UniProtKB-KW"/>
</dbReference>
<sequence>MDGITVAPHSLAPVGSPEQAAQLNCSITVDGRQAMAIAGEPLVDALNRSGIEVPQVCYHPRLGPIQTCDTCMVKVGGKLVRACGTKTADGMVVESEAAEARAAQREAFDRILKNHLLYCTVCDNSNGNCTVHNTTAKMKVEHQKYPYTPKPYEKDMSNPFYRYDPDQCILCGRCVEACQNVQVNETLSIGWEMDHPRVLWDGGQQIAGSSCVSCGHCITVCPCNALMEKSMLGEAGYLTHLPAEGLEKMIDLVKELEPETGYGPIMMVSETEAAMREVRVKRTKTVCTYCGVGCSFDVWTKDRHILKVEPGEGAANNISTCVKGKFGWDYVNHEDRLQQPLIREGDAFRPASWEEALALIGKRLGGIKAEHGPDALGFISSSKCTNEENYLMQKLARAVVGTNNVDNCSRYCQSPATQGLFRTVGYGGDSGSISDIASAAMVVVIGSNTTESHPVLSTRVKRAHKLNGQKLIVADLRRHEMADRADIFIQPSPGTDLVWLSAVTKYIFDNGLAKMDFIERWVNKVEEYRKSLEPFTMEYAAKITGLSVETLTRVAEEIAAAESVCILWAMGVTQHCGGSDTSTAISNLLLATGNYMRTGTGAYPLRGHNNVQGASDFGCMPIYFPGYEKVTDDEVRHRYEQAWGVKLSSSKGLDNHEMVRAIEDGKLKGIYLFGEDMFSADSNANYVGAQFAKLDFFVVQDIFFSETCRYADVVLPASPSLEKEGTFVNTERRIQRLYEVLEPLGESRPDWRIVQDIANSLGAKWNYTHPADVMHEAASLAPMFAGVTYDRLAGYKTLQWPVAIDGTDQPLLYTEKFNFPDGKANFYPLEWIAPCEEIDQEYDIHLNNGRLLEHFHEGNMTYRVKGIHEETPNRFLEVSPELAEERNLQTGQWVDVTSRYGELRVQVLVTDRVKGKQVFIPLNSPEKPVNLLTSHFTDRVTHTPAYKETPVHMKILPWKGENPLPGINFRNGHPTPQRGVEVERKWARKDYRLPGDELVQIKTQ</sequence>
<dbReference type="SMART" id="SM00929">
    <property type="entry name" value="NADH-G_4Fe-4S_3"/>
    <property type="match status" value="1"/>
</dbReference>
<accession>A0A4V2PVQ9</accession>
<keyword evidence="6" id="KW-0001">2Fe-2S</keyword>
<organism evidence="24 25">
    <name type="scientific">Acidipila rosea</name>
    <dbReference type="NCBI Taxonomy" id="768535"/>
    <lineage>
        <taxon>Bacteria</taxon>
        <taxon>Pseudomonadati</taxon>
        <taxon>Acidobacteriota</taxon>
        <taxon>Terriglobia</taxon>
        <taxon>Terriglobales</taxon>
        <taxon>Acidobacteriaceae</taxon>
        <taxon>Acidipila</taxon>
    </lineage>
</organism>
<dbReference type="NCBIfam" id="TIGR01591">
    <property type="entry name" value="Fdh-alpha"/>
    <property type="match status" value="1"/>
</dbReference>
<dbReference type="PANTHER" id="PTHR43105">
    <property type="entry name" value="RESPIRATORY NITRATE REDUCTASE"/>
    <property type="match status" value="1"/>
</dbReference>
<dbReference type="InterPro" id="IPR017900">
    <property type="entry name" value="4Fe4S_Fe_S_CS"/>
</dbReference>
<dbReference type="InterPro" id="IPR006657">
    <property type="entry name" value="MoPterin_dinucl-bd_dom"/>
</dbReference>
<keyword evidence="9" id="KW-0677">Repeat</keyword>
<proteinExistence type="inferred from homology"/>
<comment type="cofactor">
    <cofactor evidence="16">
        <name>[2Fe-2S] cluster</name>
        <dbReference type="ChEBI" id="CHEBI:190135"/>
    </cofactor>
</comment>
<dbReference type="PROSITE" id="PS51839">
    <property type="entry name" value="4FE4S_HC3"/>
    <property type="match status" value="1"/>
</dbReference>
<dbReference type="PROSITE" id="PS51669">
    <property type="entry name" value="4FE4S_MOW_BIS_MGD"/>
    <property type="match status" value="1"/>
</dbReference>
<dbReference type="Pfam" id="PF01568">
    <property type="entry name" value="Molydop_binding"/>
    <property type="match status" value="1"/>
</dbReference>
<feature type="domain" description="4Fe-4S ferredoxin-type" evidence="21">
    <location>
        <begin position="202"/>
        <end position="231"/>
    </location>
</feature>
<keyword evidence="11" id="KW-0813">Transport</keyword>
<dbReference type="FunFam" id="3.40.228.10:FF:000002">
    <property type="entry name" value="Formate dehydrogenase subunit alpha"/>
    <property type="match status" value="1"/>
</dbReference>
<dbReference type="EMBL" id="SMGK01000001">
    <property type="protein sequence ID" value="TCK75241.1"/>
    <property type="molecule type" value="Genomic_DNA"/>
</dbReference>
<dbReference type="SUPFAM" id="SSF53706">
    <property type="entry name" value="Formate dehydrogenase/DMSO reductase, domains 1-3"/>
    <property type="match status" value="1"/>
</dbReference>
<comment type="cofactor">
    <cofactor evidence="2">
        <name>[4Fe-4S] cluster</name>
        <dbReference type="ChEBI" id="CHEBI:49883"/>
    </cofactor>
</comment>
<dbReference type="InterPro" id="IPR009010">
    <property type="entry name" value="Asp_de-COase-like_dom_sf"/>
</dbReference>
<dbReference type="PROSITE" id="PS51085">
    <property type="entry name" value="2FE2S_FER_2"/>
    <property type="match status" value="1"/>
</dbReference>
<dbReference type="CDD" id="cd00207">
    <property type="entry name" value="fer2"/>
    <property type="match status" value="1"/>
</dbReference>
<keyword evidence="13" id="KW-0408">Iron</keyword>
<dbReference type="GO" id="GO:0008863">
    <property type="term" value="F:formate dehydrogenase (NAD+) activity"/>
    <property type="evidence" value="ECO:0007669"/>
    <property type="project" value="InterPro"/>
</dbReference>
<name>A0A4V2PVQ9_9BACT</name>
<keyword evidence="14" id="KW-0411">Iron-sulfur</keyword>
<dbReference type="InterPro" id="IPR041924">
    <property type="entry name" value="Formate_Dh-H_N"/>
</dbReference>
<evidence type="ECO:0000256" key="5">
    <source>
        <dbReference type="ARBA" id="ARBA00022505"/>
    </source>
</evidence>
<evidence type="ECO:0000256" key="9">
    <source>
        <dbReference type="ARBA" id="ARBA00022737"/>
    </source>
</evidence>
<evidence type="ECO:0000313" key="24">
    <source>
        <dbReference type="EMBL" id="TCK75241.1"/>
    </source>
</evidence>
<dbReference type="GO" id="GO:0015942">
    <property type="term" value="P:formate metabolic process"/>
    <property type="evidence" value="ECO:0007669"/>
    <property type="project" value="InterPro"/>
</dbReference>
<comment type="cofactor">
    <cofactor evidence="1">
        <name>Mo-bis(molybdopterin guanine dinucleotide)</name>
        <dbReference type="ChEBI" id="CHEBI:60539"/>
    </cofactor>
</comment>
<evidence type="ECO:0000256" key="11">
    <source>
        <dbReference type="ARBA" id="ARBA00022982"/>
    </source>
</evidence>
<evidence type="ECO:0000256" key="2">
    <source>
        <dbReference type="ARBA" id="ARBA00001966"/>
    </source>
</evidence>
<keyword evidence="4" id="KW-0004">4Fe-4S</keyword>
<dbReference type="GO" id="GO:0050140">
    <property type="term" value="F:nitrate reductase (cytochrome) activity"/>
    <property type="evidence" value="ECO:0007669"/>
    <property type="project" value="UniProtKB-EC"/>
</dbReference>
<comment type="catalytic activity">
    <reaction evidence="17">
        <text>2 Fe(II)-[cytochrome] + nitrate + 2 H(+) = 2 Fe(III)-[cytochrome] + nitrite + H2O</text>
        <dbReference type="Rhea" id="RHEA:12909"/>
        <dbReference type="Rhea" id="RHEA-COMP:11777"/>
        <dbReference type="Rhea" id="RHEA-COMP:11778"/>
        <dbReference type="ChEBI" id="CHEBI:15377"/>
        <dbReference type="ChEBI" id="CHEBI:15378"/>
        <dbReference type="ChEBI" id="CHEBI:16301"/>
        <dbReference type="ChEBI" id="CHEBI:17632"/>
        <dbReference type="ChEBI" id="CHEBI:29033"/>
        <dbReference type="ChEBI" id="CHEBI:29034"/>
        <dbReference type="EC" id="1.9.6.1"/>
    </reaction>
</comment>
<dbReference type="GO" id="GO:0016020">
    <property type="term" value="C:membrane"/>
    <property type="evidence" value="ECO:0007669"/>
    <property type="project" value="TreeGrafter"/>
</dbReference>
<dbReference type="Gene3D" id="3.40.50.740">
    <property type="match status" value="1"/>
</dbReference>
<dbReference type="InterPro" id="IPR036010">
    <property type="entry name" value="2Fe-2S_ferredoxin-like_sf"/>
</dbReference>
<evidence type="ECO:0000259" key="21">
    <source>
        <dbReference type="PROSITE" id="PS51379"/>
    </source>
</evidence>
<evidence type="ECO:0000259" key="22">
    <source>
        <dbReference type="PROSITE" id="PS51669"/>
    </source>
</evidence>
<evidence type="ECO:0000259" key="20">
    <source>
        <dbReference type="PROSITE" id="PS51085"/>
    </source>
</evidence>
<dbReference type="Gene3D" id="3.40.228.10">
    <property type="entry name" value="Dimethylsulfoxide Reductase, domain 2"/>
    <property type="match status" value="1"/>
</dbReference>
<keyword evidence="5" id="KW-0500">Molybdenum</keyword>
<comment type="function">
    <text evidence="18">Catalytic subunit of the periplasmic nitrate reductase complex NapAB. Receives electrons from NapB and catalyzes the reduction of nitrate to nitrite.</text>
</comment>
<evidence type="ECO:0000256" key="1">
    <source>
        <dbReference type="ARBA" id="ARBA00001942"/>
    </source>
</evidence>
<dbReference type="SUPFAM" id="SSF50692">
    <property type="entry name" value="ADC-like"/>
    <property type="match status" value="1"/>
</dbReference>
<evidence type="ECO:0000256" key="6">
    <source>
        <dbReference type="ARBA" id="ARBA00022714"/>
    </source>
</evidence>
<dbReference type="SMART" id="SM00926">
    <property type="entry name" value="Molybdop_Fe4S4"/>
    <property type="match status" value="1"/>
</dbReference>
<keyword evidence="7" id="KW-0479">Metal-binding</keyword>
<dbReference type="InterPro" id="IPR006656">
    <property type="entry name" value="Mopterin_OxRdtase"/>
</dbReference>
<dbReference type="PROSITE" id="PS00551">
    <property type="entry name" value="MOLYBDOPTERIN_PROK_1"/>
    <property type="match status" value="1"/>
</dbReference>
<comment type="similarity">
    <text evidence="3">In the C-terminal section; belongs to the prokaryotic molybdopterin-containing oxidoreductase family.</text>
</comment>
<dbReference type="InterPro" id="IPR017896">
    <property type="entry name" value="4Fe4S_Fe-S-bd"/>
</dbReference>
<keyword evidence="15" id="KW-0534">Nitrate assimilation</keyword>
<dbReference type="GO" id="GO:0051539">
    <property type="term" value="F:4 iron, 4 sulfur cluster binding"/>
    <property type="evidence" value="ECO:0007669"/>
    <property type="project" value="UniProtKB-KW"/>
</dbReference>
<dbReference type="GO" id="GO:0042128">
    <property type="term" value="P:nitrate assimilation"/>
    <property type="evidence" value="ECO:0007669"/>
    <property type="project" value="UniProtKB-KW"/>
</dbReference>
<dbReference type="FunFam" id="3.30.70.20:FF:000032">
    <property type="entry name" value="Formate dehydrogenase, alpha subunit"/>
    <property type="match status" value="1"/>
</dbReference>
<dbReference type="Gene3D" id="2.40.40.20">
    <property type="match status" value="1"/>
</dbReference>
<feature type="domain" description="4Fe-4S Mo/W bis-MGD-type" evidence="22">
    <location>
        <begin position="280"/>
        <end position="335"/>
    </location>
</feature>
<dbReference type="Pfam" id="PF13510">
    <property type="entry name" value="Fer2_4"/>
    <property type="match status" value="1"/>
</dbReference>
<evidence type="ECO:0000256" key="17">
    <source>
        <dbReference type="ARBA" id="ARBA00052176"/>
    </source>
</evidence>
<evidence type="ECO:0000256" key="4">
    <source>
        <dbReference type="ARBA" id="ARBA00022485"/>
    </source>
</evidence>
<dbReference type="Pfam" id="PF10588">
    <property type="entry name" value="NADH-G_4Fe-4S_3"/>
    <property type="match status" value="1"/>
</dbReference>
<dbReference type="FunFam" id="3.10.20.740:FF:000003">
    <property type="entry name" value="Formate dehydrogenase subunit alpha"/>
    <property type="match status" value="1"/>
</dbReference>
<protein>
    <recommendedName>
        <fullName evidence="19">nitrate reductase (cytochrome)</fullName>
        <ecNumber evidence="19">1.9.6.1</ecNumber>
    </recommendedName>
</protein>
<dbReference type="PANTHER" id="PTHR43105:SF14">
    <property type="entry name" value="FORMATE DEHYDROGENASE H"/>
    <property type="match status" value="1"/>
</dbReference>
<dbReference type="Pfam" id="PF00037">
    <property type="entry name" value="Fer4"/>
    <property type="match status" value="1"/>
</dbReference>
<feature type="domain" description="4Fe-4S His(Cys)3-ligated-type" evidence="23">
    <location>
        <begin position="99"/>
        <end position="139"/>
    </location>
</feature>
<evidence type="ECO:0000256" key="18">
    <source>
        <dbReference type="ARBA" id="ARBA00055000"/>
    </source>
</evidence>
<dbReference type="PROSITE" id="PS51379">
    <property type="entry name" value="4FE4S_FER_2"/>
    <property type="match status" value="2"/>
</dbReference>
<gene>
    <name evidence="24" type="ORF">C7378_0221</name>
</gene>
<keyword evidence="12" id="KW-0560">Oxidoreductase</keyword>
<dbReference type="Pfam" id="PF04879">
    <property type="entry name" value="Molybdop_Fe4S4"/>
    <property type="match status" value="1"/>
</dbReference>
<dbReference type="InterPro" id="IPR006478">
    <property type="entry name" value="Formate_DH_asu"/>
</dbReference>
<dbReference type="FunFam" id="2.40.40.20:FF:000005">
    <property type="entry name" value="Periplasmic nitrate reductase"/>
    <property type="match status" value="1"/>
</dbReference>
<keyword evidence="10" id="KW-0574">Periplasm</keyword>
<evidence type="ECO:0000256" key="14">
    <source>
        <dbReference type="ARBA" id="ARBA00023014"/>
    </source>
</evidence>
<dbReference type="GO" id="GO:0043546">
    <property type="term" value="F:molybdopterin cofactor binding"/>
    <property type="evidence" value="ECO:0007669"/>
    <property type="project" value="InterPro"/>
</dbReference>
<dbReference type="GO" id="GO:0046872">
    <property type="term" value="F:metal ion binding"/>
    <property type="evidence" value="ECO:0007669"/>
    <property type="project" value="UniProtKB-KW"/>
</dbReference>